<organism evidence="1 2">
    <name type="scientific">Theobroma cacao</name>
    <name type="common">Cacao</name>
    <name type="synonym">Cocoa</name>
    <dbReference type="NCBI Taxonomy" id="3641"/>
    <lineage>
        <taxon>Eukaryota</taxon>
        <taxon>Viridiplantae</taxon>
        <taxon>Streptophyta</taxon>
        <taxon>Embryophyta</taxon>
        <taxon>Tracheophyta</taxon>
        <taxon>Spermatophyta</taxon>
        <taxon>Magnoliopsida</taxon>
        <taxon>eudicotyledons</taxon>
        <taxon>Gunneridae</taxon>
        <taxon>Pentapetalae</taxon>
        <taxon>rosids</taxon>
        <taxon>malvids</taxon>
        <taxon>Malvales</taxon>
        <taxon>Malvaceae</taxon>
        <taxon>Byttnerioideae</taxon>
        <taxon>Theobroma</taxon>
    </lineage>
</organism>
<dbReference type="Proteomes" id="UP000026915">
    <property type="component" value="Chromosome 8"/>
</dbReference>
<dbReference type="EMBL" id="CM001886">
    <property type="protein sequence ID" value="EOY15586.1"/>
    <property type="molecule type" value="Genomic_DNA"/>
</dbReference>
<evidence type="ECO:0000313" key="1">
    <source>
        <dbReference type="EMBL" id="EOY15586.1"/>
    </source>
</evidence>
<protein>
    <submittedName>
        <fullName evidence="1">Uncharacterized protein</fullName>
    </submittedName>
</protein>
<dbReference type="InParanoid" id="A0A061FEV7"/>
<dbReference type="Gramene" id="EOY15586">
    <property type="protein sequence ID" value="EOY15586"/>
    <property type="gene ID" value="TCM_034598"/>
</dbReference>
<gene>
    <name evidence="1" type="ORF">TCM_034598</name>
</gene>
<dbReference type="HOGENOM" id="CLU_2781010_0_0_1"/>
<name>A0A061FEV7_THECC</name>
<proteinExistence type="predicted"/>
<sequence>MLPPHSTFYRIPVEKHLKDLTLLEYSLIQHVTIMQKKLVVLWLINTDRKELSTYYVGKKKNPNVPSTMH</sequence>
<evidence type="ECO:0000313" key="2">
    <source>
        <dbReference type="Proteomes" id="UP000026915"/>
    </source>
</evidence>
<reference evidence="1 2" key="1">
    <citation type="journal article" date="2013" name="Genome Biol.">
        <title>The genome sequence of the most widely cultivated cacao type and its use to identify candidate genes regulating pod color.</title>
        <authorList>
            <person name="Motamayor J.C."/>
            <person name="Mockaitis K."/>
            <person name="Schmutz J."/>
            <person name="Haiminen N."/>
            <person name="Iii D.L."/>
            <person name="Cornejo O."/>
            <person name="Findley S.D."/>
            <person name="Zheng P."/>
            <person name="Utro F."/>
            <person name="Royaert S."/>
            <person name="Saski C."/>
            <person name="Jenkins J."/>
            <person name="Podicheti R."/>
            <person name="Zhao M."/>
            <person name="Scheffler B.E."/>
            <person name="Stack J.C."/>
            <person name="Feltus F.A."/>
            <person name="Mustiga G.M."/>
            <person name="Amores F."/>
            <person name="Phillips W."/>
            <person name="Marelli J.P."/>
            <person name="May G.D."/>
            <person name="Shapiro H."/>
            <person name="Ma J."/>
            <person name="Bustamante C.D."/>
            <person name="Schnell R.J."/>
            <person name="Main D."/>
            <person name="Gilbert D."/>
            <person name="Parida L."/>
            <person name="Kuhn D.N."/>
        </authorList>
    </citation>
    <scope>NUCLEOTIDE SEQUENCE [LARGE SCALE GENOMIC DNA]</scope>
    <source>
        <strain evidence="2">cv. Matina 1-6</strain>
    </source>
</reference>
<accession>A0A061FEV7</accession>
<keyword evidence="2" id="KW-1185">Reference proteome</keyword>
<dbReference type="AlphaFoldDB" id="A0A061FEV7"/>